<reference evidence="1" key="1">
    <citation type="journal article" date="2021" name="PeerJ">
        <title>Extensive microbial diversity within the chicken gut microbiome revealed by metagenomics and culture.</title>
        <authorList>
            <person name="Gilroy R."/>
            <person name="Ravi A."/>
            <person name="Getino M."/>
            <person name="Pursley I."/>
            <person name="Horton D.L."/>
            <person name="Alikhan N.F."/>
            <person name="Baker D."/>
            <person name="Gharbi K."/>
            <person name="Hall N."/>
            <person name="Watson M."/>
            <person name="Adriaenssens E.M."/>
            <person name="Foster-Nyarko E."/>
            <person name="Jarju S."/>
            <person name="Secka A."/>
            <person name="Antonio M."/>
            <person name="Oren A."/>
            <person name="Chaudhuri R.R."/>
            <person name="La Ragione R."/>
            <person name="Hildebrand F."/>
            <person name="Pallen M.J."/>
        </authorList>
    </citation>
    <scope>NUCLEOTIDE SEQUENCE</scope>
    <source>
        <strain evidence="1">ChiHejej3B27-3195</strain>
    </source>
</reference>
<evidence type="ECO:0000313" key="2">
    <source>
        <dbReference type="Proteomes" id="UP000824151"/>
    </source>
</evidence>
<dbReference type="SUPFAM" id="SSF51905">
    <property type="entry name" value="FAD/NAD(P)-binding domain"/>
    <property type="match status" value="2"/>
</dbReference>
<dbReference type="Proteomes" id="UP000824151">
    <property type="component" value="Unassembled WGS sequence"/>
</dbReference>
<dbReference type="PANTHER" id="PTHR42877:SF4">
    <property type="entry name" value="FAD_NAD(P)-BINDING DOMAIN-CONTAINING PROTEIN-RELATED"/>
    <property type="match status" value="1"/>
</dbReference>
<reference evidence="1" key="2">
    <citation type="submission" date="2021-04" db="EMBL/GenBank/DDBJ databases">
        <authorList>
            <person name="Gilroy R."/>
        </authorList>
    </citation>
    <scope>NUCLEOTIDE SEQUENCE</scope>
    <source>
        <strain evidence="1">ChiHejej3B27-3195</strain>
    </source>
</reference>
<dbReference type="Pfam" id="PF13738">
    <property type="entry name" value="Pyr_redox_3"/>
    <property type="match status" value="1"/>
</dbReference>
<name>A0A9D1UUG3_9MICC</name>
<dbReference type="Gene3D" id="3.50.50.60">
    <property type="entry name" value="FAD/NAD(P)-binding domain"/>
    <property type="match status" value="3"/>
</dbReference>
<dbReference type="InterPro" id="IPR036188">
    <property type="entry name" value="FAD/NAD-bd_sf"/>
</dbReference>
<dbReference type="InterPro" id="IPR051209">
    <property type="entry name" value="FAD-bind_Monooxygenase_sf"/>
</dbReference>
<proteinExistence type="predicted"/>
<organism evidence="1 2">
    <name type="scientific">Candidatus Nesterenkonia stercoripullorum</name>
    <dbReference type="NCBI Taxonomy" id="2838701"/>
    <lineage>
        <taxon>Bacteria</taxon>
        <taxon>Bacillati</taxon>
        <taxon>Actinomycetota</taxon>
        <taxon>Actinomycetes</taxon>
        <taxon>Micrococcales</taxon>
        <taxon>Micrococcaceae</taxon>
        <taxon>Nesterenkonia</taxon>
    </lineage>
</organism>
<dbReference type="AlphaFoldDB" id="A0A9D1UUG3"/>
<gene>
    <name evidence="1" type="ORF">H9871_10795</name>
</gene>
<dbReference type="PANTHER" id="PTHR42877">
    <property type="entry name" value="L-ORNITHINE N(5)-MONOOXYGENASE-RELATED"/>
    <property type="match status" value="1"/>
</dbReference>
<dbReference type="PRINTS" id="PR00411">
    <property type="entry name" value="PNDRDTASEI"/>
</dbReference>
<evidence type="ECO:0000313" key="1">
    <source>
        <dbReference type="EMBL" id="HIX00615.1"/>
    </source>
</evidence>
<comment type="caution">
    <text evidence="1">The sequence shown here is derived from an EMBL/GenBank/DDBJ whole genome shotgun (WGS) entry which is preliminary data.</text>
</comment>
<sequence>MSRSLEGAHVRVAVVGAGFAGIGAAMRLSASGERSFAVLERAQSVGGTWRENTYPGVACDVPSHLYSFSFAPKADWTHRFATGKQIRDYLTACAVDRLIQDRLHLGTSLISAQWHEQDARWVLHTSRGTTTASVLVLATGRFTEPRIPDIPGLGSFPGPVFHTARWQAETDVEGRRVGVVGTGASAVQLVPELVDAGALVTIFQRSAPWVLPKHNTAYTPSHQQLFAHDDGARQAHRQTIFAEMDDGFDARLTGSAQNLELQHQAREHLEHQVADAQLRAKLMPNYTIGCKRVLLSDRWYPALNRAEVMLENSALESVQGNLARAASGRQHQLDALIFATGFEAHRPPMADSVRGHDGQRLSEHWQNGMTSYASTAVTGFPNCFLLGGPNSALGHNSALSIMEVQIEHLLSALEHLPEGQICEVRRSAEEDYTRQLDARAAETVWMSGQCTSWYRDSSSGRVTLLWPGTASEFARRYSRFDPQKFFVRQAPKQTPALTAPAPQHG</sequence>
<protein>
    <submittedName>
        <fullName evidence="1">NAD(P)/FAD-dependent oxidoreductase</fullName>
    </submittedName>
</protein>
<dbReference type="EMBL" id="DXGD01000396">
    <property type="protein sequence ID" value="HIX00615.1"/>
    <property type="molecule type" value="Genomic_DNA"/>
</dbReference>
<accession>A0A9D1UUG3</accession>